<dbReference type="GO" id="GO:0005680">
    <property type="term" value="C:anaphase-promoting complex"/>
    <property type="evidence" value="ECO:0007669"/>
    <property type="project" value="InterPro"/>
</dbReference>
<dbReference type="GO" id="GO:0008270">
    <property type="term" value="F:zinc ion binding"/>
    <property type="evidence" value="ECO:0007669"/>
    <property type="project" value="UniProtKB-KW"/>
</dbReference>
<evidence type="ECO:0000256" key="6">
    <source>
        <dbReference type="ARBA" id="ARBA00022786"/>
    </source>
</evidence>
<dbReference type="GeneID" id="37017659"/>
<keyword evidence="5" id="KW-0498">Mitosis</keyword>
<evidence type="ECO:0000256" key="1">
    <source>
        <dbReference type="ARBA" id="ARBA00013928"/>
    </source>
</evidence>
<accession>A0A316VRT4</accession>
<name>A0A316VRT4_9BASI</name>
<protein>
    <recommendedName>
        <fullName evidence="1">Anaphase-promoting complex subunit 11</fullName>
    </recommendedName>
</protein>
<dbReference type="InParanoid" id="A0A316VRT4"/>
<proteinExistence type="predicted"/>
<dbReference type="Proteomes" id="UP000245771">
    <property type="component" value="Unassembled WGS sequence"/>
</dbReference>
<keyword evidence="8" id="KW-0131">Cell cycle</keyword>
<keyword evidence="2" id="KW-0132">Cell division</keyword>
<dbReference type="GO" id="GO:0097602">
    <property type="term" value="F:cullin family protein binding"/>
    <property type="evidence" value="ECO:0007669"/>
    <property type="project" value="InterPro"/>
</dbReference>
<dbReference type="EMBL" id="KZ819602">
    <property type="protein sequence ID" value="PWN38205.1"/>
    <property type="molecule type" value="Genomic_DNA"/>
</dbReference>
<dbReference type="InterPro" id="IPR013083">
    <property type="entry name" value="Znf_RING/FYVE/PHD"/>
</dbReference>
<feature type="domain" description="RING-type" evidence="10">
    <location>
        <begin position="39"/>
        <end position="82"/>
    </location>
</feature>
<dbReference type="Pfam" id="PF12861">
    <property type="entry name" value="zf-ANAPC11"/>
    <property type="match status" value="1"/>
</dbReference>
<dbReference type="RefSeq" id="XP_025358507.1">
    <property type="nucleotide sequence ID" value="XM_025495878.1"/>
</dbReference>
<sequence length="85" mass="9780">MKVTISDWSAVGYWVWDVNNEDDEDAICGICQNAFDGVCGTCDEPGDQCPILFGKCTHIFHMHCIIRWTEKMQPEPLCPLCKRKW</sequence>
<reference evidence="11 12" key="1">
    <citation type="journal article" date="2018" name="Mol. Biol. Evol.">
        <title>Broad Genomic Sampling Reveals a Smut Pathogenic Ancestry of the Fungal Clade Ustilaginomycotina.</title>
        <authorList>
            <person name="Kijpornyongpan T."/>
            <person name="Mondo S.J."/>
            <person name="Barry K."/>
            <person name="Sandor L."/>
            <person name="Lee J."/>
            <person name="Lipzen A."/>
            <person name="Pangilinan J."/>
            <person name="LaButti K."/>
            <person name="Hainaut M."/>
            <person name="Henrissat B."/>
            <person name="Grigoriev I.V."/>
            <person name="Spatafora J.W."/>
            <person name="Aime M.C."/>
        </authorList>
    </citation>
    <scope>NUCLEOTIDE SEQUENCE [LARGE SCALE GENOMIC DNA]</scope>
    <source>
        <strain evidence="11 12">MCA 3882</strain>
    </source>
</reference>
<evidence type="ECO:0000259" key="10">
    <source>
        <dbReference type="PROSITE" id="PS50089"/>
    </source>
</evidence>
<evidence type="ECO:0000256" key="9">
    <source>
        <dbReference type="PROSITE-ProRule" id="PRU00175"/>
    </source>
</evidence>
<evidence type="ECO:0000256" key="5">
    <source>
        <dbReference type="ARBA" id="ARBA00022776"/>
    </source>
</evidence>
<keyword evidence="7" id="KW-0862">Zinc</keyword>
<evidence type="ECO:0000313" key="11">
    <source>
        <dbReference type="EMBL" id="PWN38205.1"/>
    </source>
</evidence>
<keyword evidence="4 9" id="KW-0863">Zinc-finger</keyword>
<evidence type="ECO:0000256" key="4">
    <source>
        <dbReference type="ARBA" id="ARBA00022771"/>
    </source>
</evidence>
<dbReference type="InterPro" id="IPR051031">
    <property type="entry name" value="RING-box_E3_Ubiquitin_Ligase"/>
</dbReference>
<dbReference type="GO" id="GO:0031145">
    <property type="term" value="P:anaphase-promoting complex-dependent catabolic process"/>
    <property type="evidence" value="ECO:0007669"/>
    <property type="project" value="InterPro"/>
</dbReference>
<dbReference type="SUPFAM" id="SSF57850">
    <property type="entry name" value="RING/U-box"/>
    <property type="match status" value="1"/>
</dbReference>
<keyword evidence="3" id="KW-0479">Metal-binding</keyword>
<keyword evidence="6" id="KW-0833">Ubl conjugation pathway</keyword>
<evidence type="ECO:0000313" key="12">
    <source>
        <dbReference type="Proteomes" id="UP000245771"/>
    </source>
</evidence>
<dbReference type="FunCoup" id="A0A316VRT4">
    <property type="interactions" value="280"/>
</dbReference>
<dbReference type="InterPro" id="IPR001841">
    <property type="entry name" value="Znf_RING"/>
</dbReference>
<organism evidence="11 12">
    <name type="scientific">Meira miltonrushii</name>
    <dbReference type="NCBI Taxonomy" id="1280837"/>
    <lineage>
        <taxon>Eukaryota</taxon>
        <taxon>Fungi</taxon>
        <taxon>Dikarya</taxon>
        <taxon>Basidiomycota</taxon>
        <taxon>Ustilaginomycotina</taxon>
        <taxon>Exobasidiomycetes</taxon>
        <taxon>Exobasidiales</taxon>
        <taxon>Brachybasidiaceae</taxon>
        <taxon>Meira</taxon>
    </lineage>
</organism>
<gene>
    <name evidence="11" type="ORF">FA14DRAFT_109458</name>
</gene>
<feature type="non-terminal residue" evidence="11">
    <location>
        <position position="85"/>
    </location>
</feature>
<dbReference type="PROSITE" id="PS50089">
    <property type="entry name" value="ZF_RING_2"/>
    <property type="match status" value="1"/>
</dbReference>
<dbReference type="STRING" id="1280837.A0A316VRT4"/>
<dbReference type="OrthoDB" id="1681166at2759"/>
<evidence type="ECO:0000256" key="2">
    <source>
        <dbReference type="ARBA" id="ARBA00022618"/>
    </source>
</evidence>
<evidence type="ECO:0000256" key="8">
    <source>
        <dbReference type="ARBA" id="ARBA00023306"/>
    </source>
</evidence>
<dbReference type="InterPro" id="IPR024991">
    <property type="entry name" value="RING-H2_APC11"/>
</dbReference>
<dbReference type="AlphaFoldDB" id="A0A316VRT4"/>
<evidence type="ECO:0000256" key="3">
    <source>
        <dbReference type="ARBA" id="ARBA00022723"/>
    </source>
</evidence>
<dbReference type="GO" id="GO:0051301">
    <property type="term" value="P:cell division"/>
    <property type="evidence" value="ECO:0007669"/>
    <property type="project" value="UniProtKB-KW"/>
</dbReference>
<dbReference type="CDD" id="cd16456">
    <property type="entry name" value="RING-H2_APC11"/>
    <property type="match status" value="1"/>
</dbReference>
<dbReference type="GO" id="GO:0061630">
    <property type="term" value="F:ubiquitin protein ligase activity"/>
    <property type="evidence" value="ECO:0007669"/>
    <property type="project" value="InterPro"/>
</dbReference>
<dbReference type="PANTHER" id="PTHR11210">
    <property type="entry name" value="RING BOX"/>
    <property type="match status" value="1"/>
</dbReference>
<keyword evidence="12" id="KW-1185">Reference proteome</keyword>
<dbReference type="Gene3D" id="3.30.40.10">
    <property type="entry name" value="Zinc/RING finger domain, C3HC4 (zinc finger)"/>
    <property type="match status" value="1"/>
</dbReference>
<evidence type="ECO:0000256" key="7">
    <source>
        <dbReference type="ARBA" id="ARBA00022833"/>
    </source>
</evidence>